<dbReference type="PROSITE" id="PS00191">
    <property type="entry name" value="CYTOCHROME_B5_1"/>
    <property type="match status" value="1"/>
</dbReference>
<evidence type="ECO:0000256" key="8">
    <source>
        <dbReference type="ARBA" id="ARBA00022617"/>
    </source>
</evidence>
<dbReference type="InterPro" id="IPR013785">
    <property type="entry name" value="Aldolase_TIM"/>
</dbReference>
<dbReference type="PRINTS" id="PR00363">
    <property type="entry name" value="CYTOCHROMEB5"/>
</dbReference>
<keyword evidence="12" id="KW-0479">Metal-binding</keyword>
<dbReference type="FunFam" id="3.20.20.70:FF:000062">
    <property type="entry name" value="Cytochrome b2, mitochondrial, putative"/>
    <property type="match status" value="1"/>
</dbReference>
<feature type="transmembrane region" description="Helical" evidence="25">
    <location>
        <begin position="830"/>
        <end position="847"/>
    </location>
</feature>
<comment type="similarity">
    <text evidence="5">Belongs to the ketopantoate reductase family.</text>
</comment>
<dbReference type="GO" id="GO:0015940">
    <property type="term" value="P:pantothenate biosynthetic process"/>
    <property type="evidence" value="ECO:0007669"/>
    <property type="project" value="InterPro"/>
</dbReference>
<evidence type="ECO:0000259" key="27">
    <source>
        <dbReference type="PROSITE" id="PS50850"/>
    </source>
</evidence>
<proteinExistence type="inferred from homology"/>
<dbReference type="Pfam" id="PF08546">
    <property type="entry name" value="ApbA_C"/>
    <property type="match status" value="1"/>
</dbReference>
<dbReference type="PANTHER" id="PTHR43791">
    <property type="entry name" value="PERMEASE-RELATED"/>
    <property type="match status" value="1"/>
</dbReference>
<keyword evidence="8" id="KW-0349">Heme</keyword>
<dbReference type="FunFam" id="1.20.1250.20:FF:000064">
    <property type="entry name" value="MFS allantoate transporter"/>
    <property type="match status" value="1"/>
</dbReference>
<dbReference type="SUPFAM" id="SSF51395">
    <property type="entry name" value="FMN-linked oxidoreductases"/>
    <property type="match status" value="1"/>
</dbReference>
<evidence type="ECO:0000256" key="22">
    <source>
        <dbReference type="ARBA" id="ARBA00061589"/>
    </source>
</evidence>
<feature type="transmembrane region" description="Helical" evidence="25">
    <location>
        <begin position="1220"/>
        <end position="1241"/>
    </location>
</feature>
<dbReference type="InterPro" id="IPR037396">
    <property type="entry name" value="FMN_HAD"/>
</dbReference>
<dbReference type="CDD" id="cd02922">
    <property type="entry name" value="FCB2_FMN"/>
    <property type="match status" value="1"/>
</dbReference>
<keyword evidence="10" id="KW-0288">FMN</keyword>
<evidence type="ECO:0000256" key="12">
    <source>
        <dbReference type="ARBA" id="ARBA00022723"/>
    </source>
</evidence>
<dbReference type="FunFam" id="1.10.1040.10:FF:000017">
    <property type="entry name" value="2-dehydropantoate 2-reductase"/>
    <property type="match status" value="1"/>
</dbReference>
<dbReference type="InterPro" id="IPR018506">
    <property type="entry name" value="Cyt_B5_heme-BS"/>
</dbReference>
<evidence type="ECO:0000256" key="5">
    <source>
        <dbReference type="ARBA" id="ARBA00007870"/>
    </source>
</evidence>
<feature type="domain" description="FMN hydroxy acid dehydrogenase" evidence="28">
    <location>
        <begin position="101"/>
        <end position="458"/>
    </location>
</feature>
<evidence type="ECO:0000256" key="17">
    <source>
        <dbReference type="ARBA" id="ARBA00023128"/>
    </source>
</evidence>
<dbReference type="STRING" id="1403190.A0A0F0ID66"/>
<evidence type="ECO:0000256" key="15">
    <source>
        <dbReference type="ARBA" id="ARBA00023002"/>
    </source>
</evidence>
<comment type="caution">
    <text evidence="29">The sequence shown here is derived from an EMBL/GenBank/DDBJ whole genome shotgun (WGS) entry which is preliminary data.</text>
</comment>
<dbReference type="PROSITE" id="PS50850">
    <property type="entry name" value="MFS"/>
    <property type="match status" value="1"/>
</dbReference>
<feature type="domain" description="Major facilitator superfamily (MFS) profile" evidence="27">
    <location>
        <begin position="834"/>
        <end position="1247"/>
    </location>
</feature>
<dbReference type="GO" id="GO:0046872">
    <property type="term" value="F:metal ion binding"/>
    <property type="evidence" value="ECO:0007669"/>
    <property type="project" value="UniProtKB-KW"/>
</dbReference>
<dbReference type="SUPFAM" id="SSF51735">
    <property type="entry name" value="NAD(P)-binding Rossmann-fold domains"/>
    <property type="match status" value="1"/>
</dbReference>
<evidence type="ECO:0000256" key="1">
    <source>
        <dbReference type="ARBA" id="ARBA00001917"/>
    </source>
</evidence>
<feature type="transmembrane region" description="Helical" evidence="25">
    <location>
        <begin position="993"/>
        <end position="1013"/>
    </location>
</feature>
<dbReference type="Pfam" id="PF00173">
    <property type="entry name" value="Cyt-b5"/>
    <property type="match status" value="1"/>
</dbReference>
<evidence type="ECO:0000256" key="24">
    <source>
        <dbReference type="ARBA" id="ARBA00068515"/>
    </source>
</evidence>
<keyword evidence="15" id="KW-0560">Oxidoreductase</keyword>
<evidence type="ECO:0000256" key="16">
    <source>
        <dbReference type="ARBA" id="ARBA00023004"/>
    </source>
</evidence>
<feature type="transmembrane region" description="Helical" evidence="25">
    <location>
        <begin position="871"/>
        <end position="889"/>
    </location>
</feature>
<sequence length="1288" mass="143002">MRLTRAEVEGHNSKASCWVAIHGSVYDVTDFVDSHPGGPNAILRCAGKDATEDFDSVHEQEILTRSLAPSALRGHIEPGTLVKSSDINETRIPNKDASLPPPLSSLLNLHDFEIVAEKHLPPNAWAYYASGAEDEISKRQNSKAFQKVSLRPRILRSIPAVDTTTTILGKQVSLPVYMSAVGIAKLAHPDGERALAAAAGKEGLAQVLANGANNVIESVMDARTSSEQPIFQQLYVNRDITKSEDVVRRAERAGASAIWITVDSPVVGKREMDERFNLQVEARDDPSRKGQGVAKTMASFISPFIDWDILSWLRSLTKLPIVIKGIQCVEDAVQAYHCGVQGIVLSNHGGRSQDTAQAPLLTLLEIRRYAPFLLESKMQIFIDGGIRRGTDVLKAIALGATAVGLGRPTLYSLAAGYGEQGVRRAVEILRQEIESNMVFLGVTNLKELGPHLLNTARLERDVVGIGSFYSFILTRNDRVRLTVVARSNYDTVKENGIFLDSGNHGQHRFRPHNGNLAHVYMHTQKELTALVIKSLDEISGSFDYVVCAHKAIDQEAVVTRLQPAINEKTTIVIIQNGVGNEEPFRNTFPMSSIITCVTWVGATQTSPGTVKHTKSEDMQIGLFPNASVDETLERTRLNTFASLLEEGRTKFQVLEDMQRQRWEKVVWNAAWNPLTTLTLLDTQSWLHSSTDATPLTRRLMREVIDVGRRCGVPLEYGLVDELMDRINSLPGVGSSMQTDYKNGRPMEVDVILGFPAKKSKEFAMTAEQPTPAPPHSAGHVIKPSAMHVEEIPGQPSKIQNGDTALALFENFDELHEDVDPGELKRLVRKIDFMILPFLAVCYAFYYIDKTTLSYAAIFGINEDLGLSGEQYSWLSSVFYFGFLVWALPTNFLMQKFPVGKYLGANIFLWGFFLMLQAAAKNFVQLAVLRVISGAAEACSDPAFMLITSMWYTRRQQPIRIGLWYTANGFGIALGGLLGYGIGHIKGALSSWKYEFLIIGALCSLWGILIVIFLPDSPVTTRYLSPREKRLAVERLRENQTGVENKTLKPAQIYEAFLDWKVWVFLLLGLSGNIPNGGISNFGTLILKGFGFSTLVTTLMQIPYGAFIALMILFSIWLNDRLPQNNRCYVTILFLLPNLVGSFGLCYLSESNKVGRLICYYLTGSYNASFVLILSILTANIAGHTKKVVTNAMIFIGVCAGNIAGPFFYKEAQAPRYPLGIWSMIVSHFVEILLVIVLRTALAWENRRRDRLQGIGSGGEGEEARQWEMDRTAFSDLTDKENMNFRYVY</sequence>
<dbReference type="Gene3D" id="1.20.1250.20">
    <property type="entry name" value="MFS general substrate transporter like domains"/>
    <property type="match status" value="1"/>
</dbReference>
<dbReference type="Pfam" id="PF02558">
    <property type="entry name" value="ApbA"/>
    <property type="match status" value="1"/>
</dbReference>
<dbReference type="InterPro" id="IPR011701">
    <property type="entry name" value="MFS"/>
</dbReference>
<gene>
    <name evidence="29" type="ORF">P875_00011095</name>
</gene>
<dbReference type="FunFam" id="3.40.50.720:FF:000609">
    <property type="entry name" value="2-dehydropantoate 2-reductase"/>
    <property type="match status" value="1"/>
</dbReference>
<keyword evidence="18 25" id="KW-0472">Membrane</keyword>
<evidence type="ECO:0000256" key="11">
    <source>
        <dbReference type="ARBA" id="ARBA00022692"/>
    </source>
</evidence>
<evidence type="ECO:0000256" key="7">
    <source>
        <dbReference type="ARBA" id="ARBA00022448"/>
    </source>
</evidence>
<dbReference type="InterPro" id="IPR013752">
    <property type="entry name" value="KPA_reductase"/>
</dbReference>
<evidence type="ECO:0000313" key="29">
    <source>
        <dbReference type="EMBL" id="KJK64707.1"/>
    </source>
</evidence>
<keyword evidence="17" id="KW-0496">Mitochondrion</keyword>
<name>A0A0F0ID66_ASPPU</name>
<feature type="transmembrane region" description="Helical" evidence="25">
    <location>
        <begin position="1159"/>
        <end position="1180"/>
    </location>
</feature>
<dbReference type="SUPFAM" id="SSF48179">
    <property type="entry name" value="6-phosphogluconate dehydrogenase C-terminal domain-like"/>
    <property type="match status" value="1"/>
</dbReference>
<reference evidence="29 30" key="1">
    <citation type="submission" date="2015-02" db="EMBL/GenBank/DDBJ databases">
        <title>Draft genome sequence of Aspergillus parasiticus SU-1.</title>
        <authorList>
            <person name="Yu J."/>
            <person name="Fedorova N."/>
            <person name="Yin Y."/>
            <person name="Losada L."/>
            <person name="Zafar N."/>
            <person name="Taujale R."/>
            <person name="Ehrlich K.C."/>
            <person name="Bhatnagar D."/>
            <person name="Cleveland T.E."/>
            <person name="Bennett J.W."/>
            <person name="Nierman W.C."/>
        </authorList>
    </citation>
    <scope>NUCLEOTIDE SEQUENCE [LARGE SCALE GENOMIC DNA]</scope>
    <source>
        <strain evidence="30">ATCC 56775 / NRRL 5862 / SRRC 143 / SU-1</strain>
    </source>
</reference>
<keyword evidence="16" id="KW-0408">Iron</keyword>
<feature type="transmembrane region" description="Helical" evidence="25">
    <location>
        <begin position="1187"/>
        <end position="1208"/>
    </location>
</feature>
<evidence type="ECO:0000259" key="26">
    <source>
        <dbReference type="PROSITE" id="PS50255"/>
    </source>
</evidence>
<feature type="transmembrane region" description="Helical" evidence="25">
    <location>
        <begin position="1093"/>
        <end position="1116"/>
    </location>
</feature>
<comment type="similarity">
    <text evidence="21">In the C-terminal section; belongs to the FMN-dependent alpha-hydroxy acid dehydrogenase family.</text>
</comment>
<protein>
    <recommendedName>
        <fullName evidence="24">L-lactate dehydrogenase (cytochrome)</fullName>
        <ecNumber evidence="23">1.1.2.3</ecNumber>
    </recommendedName>
</protein>
<evidence type="ECO:0000256" key="20">
    <source>
        <dbReference type="ARBA" id="ARBA00052399"/>
    </source>
</evidence>
<dbReference type="InterPro" id="IPR036259">
    <property type="entry name" value="MFS_trans_sf"/>
</dbReference>
<dbReference type="SUPFAM" id="SSF103473">
    <property type="entry name" value="MFS general substrate transporter"/>
    <property type="match status" value="1"/>
</dbReference>
<evidence type="ECO:0000256" key="25">
    <source>
        <dbReference type="SAM" id="Phobius"/>
    </source>
</evidence>
<comment type="subcellular location">
    <subcellularLocation>
        <location evidence="3">Membrane</location>
        <topology evidence="3">Multi-pass membrane protein</topology>
    </subcellularLocation>
    <subcellularLocation>
        <location evidence="4">Mitochondrion intermembrane space</location>
    </subcellularLocation>
</comment>
<dbReference type="InterPro" id="IPR020846">
    <property type="entry name" value="MFS_dom"/>
</dbReference>
<dbReference type="GO" id="GO:0008677">
    <property type="term" value="F:2-dehydropantoate 2-reductase activity"/>
    <property type="evidence" value="ECO:0007669"/>
    <property type="project" value="InterPro"/>
</dbReference>
<dbReference type="PROSITE" id="PS50255">
    <property type="entry name" value="CYTOCHROME_B5_2"/>
    <property type="match status" value="1"/>
</dbReference>
<feature type="transmembrane region" description="Helical" evidence="25">
    <location>
        <begin position="901"/>
        <end position="919"/>
    </location>
</feature>
<evidence type="ECO:0000256" key="21">
    <source>
        <dbReference type="ARBA" id="ARBA00061137"/>
    </source>
</evidence>
<dbReference type="SUPFAM" id="SSF55856">
    <property type="entry name" value="Cytochrome b5-like heme/steroid binding domain"/>
    <property type="match status" value="1"/>
</dbReference>
<dbReference type="InterPro" id="IPR036400">
    <property type="entry name" value="Cyt_B5-like_heme/steroid_sf"/>
</dbReference>
<comment type="similarity">
    <text evidence="19">Belongs to the major facilitator superfamily. Allantoate permease family.</text>
</comment>
<dbReference type="InterPro" id="IPR008927">
    <property type="entry name" value="6-PGluconate_DH-like_C_sf"/>
</dbReference>
<evidence type="ECO:0000256" key="18">
    <source>
        <dbReference type="ARBA" id="ARBA00023136"/>
    </source>
</evidence>
<evidence type="ECO:0000256" key="19">
    <source>
        <dbReference type="ARBA" id="ARBA00037968"/>
    </source>
</evidence>
<dbReference type="GO" id="GO:0020037">
    <property type="term" value="F:heme binding"/>
    <property type="evidence" value="ECO:0007669"/>
    <property type="project" value="InterPro"/>
</dbReference>
<dbReference type="GO" id="GO:0004460">
    <property type="term" value="F:L-lactate dehydrogenase (cytochrome) activity"/>
    <property type="evidence" value="ECO:0007669"/>
    <property type="project" value="UniProtKB-EC"/>
</dbReference>
<dbReference type="NCBIfam" id="TIGR00745">
    <property type="entry name" value="apbA_panE"/>
    <property type="match status" value="1"/>
</dbReference>
<evidence type="ECO:0000259" key="28">
    <source>
        <dbReference type="PROSITE" id="PS51349"/>
    </source>
</evidence>
<keyword evidence="7" id="KW-0813">Transport</keyword>
<evidence type="ECO:0000256" key="14">
    <source>
        <dbReference type="ARBA" id="ARBA00022989"/>
    </source>
</evidence>
<dbReference type="Gene3D" id="3.40.50.720">
    <property type="entry name" value="NAD(P)-binding Rossmann-like Domain"/>
    <property type="match status" value="1"/>
</dbReference>
<keyword evidence="9" id="KW-0285">Flavoprotein</keyword>
<comment type="similarity">
    <text evidence="22">In the N-terminal section; belongs to the cytochrome b5 family.</text>
</comment>
<dbReference type="InterPro" id="IPR037458">
    <property type="entry name" value="L-MDH/L-LDH_FMN-bd"/>
</dbReference>
<dbReference type="InterPro" id="IPR013328">
    <property type="entry name" value="6PGD_dom2"/>
</dbReference>
<dbReference type="InterPro" id="IPR013332">
    <property type="entry name" value="KPR_N"/>
</dbReference>
<comment type="subunit">
    <text evidence="6">Homotetramer.</text>
</comment>
<dbReference type="InterPro" id="IPR000262">
    <property type="entry name" value="FMN-dep_DH"/>
</dbReference>
<evidence type="ECO:0000256" key="9">
    <source>
        <dbReference type="ARBA" id="ARBA00022630"/>
    </source>
</evidence>
<dbReference type="GO" id="GO:0016020">
    <property type="term" value="C:membrane"/>
    <property type="evidence" value="ECO:0007669"/>
    <property type="project" value="UniProtKB-SubCell"/>
</dbReference>
<dbReference type="EMBL" id="JZEE01000389">
    <property type="protein sequence ID" value="KJK64707.1"/>
    <property type="molecule type" value="Genomic_DNA"/>
</dbReference>
<dbReference type="Pfam" id="PF07690">
    <property type="entry name" value="MFS_1"/>
    <property type="match status" value="1"/>
</dbReference>
<dbReference type="GO" id="GO:0022857">
    <property type="term" value="F:transmembrane transporter activity"/>
    <property type="evidence" value="ECO:0007669"/>
    <property type="project" value="InterPro"/>
</dbReference>
<dbReference type="EC" id="1.1.2.3" evidence="23"/>
<evidence type="ECO:0000256" key="2">
    <source>
        <dbReference type="ARBA" id="ARBA00001970"/>
    </source>
</evidence>
<evidence type="ECO:0000256" key="3">
    <source>
        <dbReference type="ARBA" id="ARBA00004141"/>
    </source>
</evidence>
<accession>A0A0F0ID66</accession>
<dbReference type="InterPro" id="IPR003710">
    <property type="entry name" value="ApbA"/>
</dbReference>
<dbReference type="InterPro" id="IPR036291">
    <property type="entry name" value="NAD(P)-bd_dom_sf"/>
</dbReference>
<dbReference type="SMART" id="SM01117">
    <property type="entry name" value="Cyt-b5"/>
    <property type="match status" value="1"/>
</dbReference>
<dbReference type="Pfam" id="PF01070">
    <property type="entry name" value="FMN_dh"/>
    <property type="match status" value="1"/>
</dbReference>
<feature type="transmembrane region" description="Helical" evidence="25">
    <location>
        <begin position="962"/>
        <end position="981"/>
    </location>
</feature>
<dbReference type="OrthoDB" id="1925334at2759"/>
<keyword evidence="14 25" id="KW-1133">Transmembrane helix</keyword>
<dbReference type="InterPro" id="IPR001199">
    <property type="entry name" value="Cyt_B5-like_heme/steroid-bd"/>
</dbReference>
<evidence type="ECO:0000256" key="23">
    <source>
        <dbReference type="ARBA" id="ARBA00066458"/>
    </source>
</evidence>
<dbReference type="Gene3D" id="3.10.120.10">
    <property type="entry name" value="Cytochrome b5-like heme/steroid binding domain"/>
    <property type="match status" value="1"/>
</dbReference>
<feature type="transmembrane region" description="Helical" evidence="25">
    <location>
        <begin position="1128"/>
        <end position="1147"/>
    </location>
</feature>
<feature type="domain" description="Cytochrome b5 heme-binding" evidence="26">
    <location>
        <begin position="1"/>
        <end position="77"/>
    </location>
</feature>
<comment type="cofactor">
    <cofactor evidence="2">
        <name>heme b</name>
        <dbReference type="ChEBI" id="CHEBI:60344"/>
    </cofactor>
</comment>
<feature type="transmembrane region" description="Helical" evidence="25">
    <location>
        <begin position="1055"/>
        <end position="1073"/>
    </location>
</feature>
<keyword evidence="13" id="KW-0521">NADP</keyword>
<dbReference type="PANTHER" id="PTHR43791:SF26">
    <property type="entry name" value="ALLANTOATE TRANSPORTER, PUTATIVE (AFU_ORTHOLOGUE AFUA_5G09470)-RELATED"/>
    <property type="match status" value="1"/>
</dbReference>
<dbReference type="GO" id="GO:0005758">
    <property type="term" value="C:mitochondrial intermembrane space"/>
    <property type="evidence" value="ECO:0007669"/>
    <property type="project" value="UniProtKB-SubCell"/>
</dbReference>
<comment type="cofactor">
    <cofactor evidence="1">
        <name>FMN</name>
        <dbReference type="ChEBI" id="CHEBI:58210"/>
    </cofactor>
</comment>
<keyword evidence="11 25" id="KW-0812">Transmembrane</keyword>
<dbReference type="Gene3D" id="1.10.1040.10">
    <property type="entry name" value="N-(1-d-carboxylethyl)-l-norvaline Dehydrogenase, domain 2"/>
    <property type="match status" value="1"/>
</dbReference>
<comment type="catalytic activity">
    <reaction evidence="20">
        <text>(S)-lactate + 2 Fe(III)-[cytochrome c] = 2 Fe(II)-[cytochrome c] + pyruvate + 2 H(+)</text>
        <dbReference type="Rhea" id="RHEA:19909"/>
        <dbReference type="Rhea" id="RHEA-COMP:10350"/>
        <dbReference type="Rhea" id="RHEA-COMP:14399"/>
        <dbReference type="ChEBI" id="CHEBI:15361"/>
        <dbReference type="ChEBI" id="CHEBI:15378"/>
        <dbReference type="ChEBI" id="CHEBI:16651"/>
        <dbReference type="ChEBI" id="CHEBI:29033"/>
        <dbReference type="ChEBI" id="CHEBI:29034"/>
        <dbReference type="EC" id="1.1.2.3"/>
    </reaction>
    <physiologicalReaction direction="left-to-right" evidence="20">
        <dbReference type="Rhea" id="RHEA:19910"/>
    </physiologicalReaction>
</comment>
<dbReference type="PROSITE" id="PS51349">
    <property type="entry name" value="FMN_HYDROXY_ACID_DH_2"/>
    <property type="match status" value="1"/>
</dbReference>
<evidence type="ECO:0000313" key="30">
    <source>
        <dbReference type="Proteomes" id="UP000033540"/>
    </source>
</evidence>
<evidence type="ECO:0000256" key="13">
    <source>
        <dbReference type="ARBA" id="ARBA00022857"/>
    </source>
</evidence>
<evidence type="ECO:0000256" key="6">
    <source>
        <dbReference type="ARBA" id="ARBA00011881"/>
    </source>
</evidence>
<evidence type="ECO:0000256" key="4">
    <source>
        <dbReference type="ARBA" id="ARBA00004569"/>
    </source>
</evidence>
<dbReference type="Proteomes" id="UP000033540">
    <property type="component" value="Unassembled WGS sequence"/>
</dbReference>
<organism evidence="29 30">
    <name type="scientific">Aspergillus parasiticus (strain ATCC 56775 / NRRL 5862 / SRRC 143 / SU-1)</name>
    <dbReference type="NCBI Taxonomy" id="1403190"/>
    <lineage>
        <taxon>Eukaryota</taxon>
        <taxon>Fungi</taxon>
        <taxon>Dikarya</taxon>
        <taxon>Ascomycota</taxon>
        <taxon>Pezizomycotina</taxon>
        <taxon>Eurotiomycetes</taxon>
        <taxon>Eurotiomycetidae</taxon>
        <taxon>Eurotiales</taxon>
        <taxon>Aspergillaceae</taxon>
        <taxon>Aspergillus</taxon>
        <taxon>Aspergillus subgen. Circumdati</taxon>
    </lineage>
</organism>
<evidence type="ECO:0000256" key="10">
    <source>
        <dbReference type="ARBA" id="ARBA00022643"/>
    </source>
</evidence>
<dbReference type="Gene3D" id="3.20.20.70">
    <property type="entry name" value="Aldolase class I"/>
    <property type="match status" value="1"/>
</dbReference>